<dbReference type="InterPro" id="IPR020806">
    <property type="entry name" value="PKS_PP-bd"/>
</dbReference>
<dbReference type="Pfam" id="PF23562">
    <property type="entry name" value="AMP-binding_C_3"/>
    <property type="match status" value="1"/>
</dbReference>
<dbReference type="Gene3D" id="3.40.50.720">
    <property type="entry name" value="NAD(P)-binding Rossmann-like Domain"/>
    <property type="match status" value="1"/>
</dbReference>
<dbReference type="Proteomes" id="UP000623467">
    <property type="component" value="Unassembled WGS sequence"/>
</dbReference>
<dbReference type="InterPro" id="IPR042099">
    <property type="entry name" value="ANL_N_sf"/>
</dbReference>
<feature type="domain" description="Carrier" evidence="3">
    <location>
        <begin position="562"/>
        <end position="640"/>
    </location>
</feature>
<reference evidence="4" key="1">
    <citation type="submission" date="2020-05" db="EMBL/GenBank/DDBJ databases">
        <title>Mycena genomes resolve the evolution of fungal bioluminescence.</title>
        <authorList>
            <person name="Tsai I.J."/>
        </authorList>
    </citation>
    <scope>NUCLEOTIDE SEQUENCE</scope>
    <source>
        <strain evidence="4">160909Yilan</strain>
    </source>
</reference>
<keyword evidence="1" id="KW-0596">Phosphopantetheine</keyword>
<dbReference type="InterPro" id="IPR036736">
    <property type="entry name" value="ACP-like_sf"/>
</dbReference>
<dbReference type="EMBL" id="JACAZH010000004">
    <property type="protein sequence ID" value="KAF7370877.1"/>
    <property type="molecule type" value="Genomic_DNA"/>
</dbReference>
<evidence type="ECO:0000313" key="4">
    <source>
        <dbReference type="EMBL" id="KAF7370877.1"/>
    </source>
</evidence>
<dbReference type="InterPro" id="IPR051414">
    <property type="entry name" value="Adenylate-forming_Reductase"/>
</dbReference>
<dbReference type="PANTHER" id="PTHR43439:SF2">
    <property type="entry name" value="ENZYME, PUTATIVE (JCVI)-RELATED"/>
    <property type="match status" value="1"/>
</dbReference>
<dbReference type="InterPro" id="IPR020845">
    <property type="entry name" value="AMP-binding_CS"/>
</dbReference>
<evidence type="ECO:0000259" key="3">
    <source>
        <dbReference type="PROSITE" id="PS50075"/>
    </source>
</evidence>
<dbReference type="InterPro" id="IPR013120">
    <property type="entry name" value="FAR_NAD-bd"/>
</dbReference>
<dbReference type="SUPFAM" id="SSF51735">
    <property type="entry name" value="NAD(P)-binding Rossmann-fold domains"/>
    <property type="match status" value="1"/>
</dbReference>
<comment type="caution">
    <text evidence="4">The sequence shown here is derived from an EMBL/GenBank/DDBJ whole genome shotgun (WGS) entry which is preliminary data.</text>
</comment>
<dbReference type="GO" id="GO:0031177">
    <property type="term" value="F:phosphopantetheine binding"/>
    <property type="evidence" value="ECO:0007669"/>
    <property type="project" value="InterPro"/>
</dbReference>
<dbReference type="SUPFAM" id="SSF47336">
    <property type="entry name" value="ACP-like"/>
    <property type="match status" value="1"/>
</dbReference>
<dbReference type="InterPro" id="IPR036291">
    <property type="entry name" value="NAD(P)-bd_dom_sf"/>
</dbReference>
<gene>
    <name evidence="4" type="ORF">MSAN_00721600</name>
</gene>
<proteinExistence type="predicted"/>
<dbReference type="OrthoDB" id="429813at2759"/>
<keyword evidence="2" id="KW-0597">Phosphoprotein</keyword>
<keyword evidence="5" id="KW-1185">Reference proteome</keyword>
<dbReference type="Pfam" id="PF07993">
    <property type="entry name" value="NAD_binding_4"/>
    <property type="match status" value="1"/>
</dbReference>
<dbReference type="SUPFAM" id="SSF56801">
    <property type="entry name" value="Acetyl-CoA synthetase-like"/>
    <property type="match status" value="1"/>
</dbReference>
<organism evidence="4 5">
    <name type="scientific">Mycena sanguinolenta</name>
    <dbReference type="NCBI Taxonomy" id="230812"/>
    <lineage>
        <taxon>Eukaryota</taxon>
        <taxon>Fungi</taxon>
        <taxon>Dikarya</taxon>
        <taxon>Basidiomycota</taxon>
        <taxon>Agaricomycotina</taxon>
        <taxon>Agaricomycetes</taxon>
        <taxon>Agaricomycetidae</taxon>
        <taxon>Agaricales</taxon>
        <taxon>Marasmiineae</taxon>
        <taxon>Mycenaceae</taxon>
        <taxon>Mycena</taxon>
    </lineage>
</organism>
<evidence type="ECO:0000256" key="1">
    <source>
        <dbReference type="ARBA" id="ARBA00022450"/>
    </source>
</evidence>
<dbReference type="Pfam" id="PF00501">
    <property type="entry name" value="AMP-binding"/>
    <property type="match status" value="1"/>
</dbReference>
<dbReference type="SMART" id="SM00823">
    <property type="entry name" value="PKS_PP"/>
    <property type="match status" value="1"/>
</dbReference>
<dbReference type="PROSITE" id="PS50075">
    <property type="entry name" value="CARRIER"/>
    <property type="match status" value="1"/>
</dbReference>
<dbReference type="AlphaFoldDB" id="A0A8H6Z4Y2"/>
<dbReference type="InterPro" id="IPR009081">
    <property type="entry name" value="PP-bd_ACP"/>
</dbReference>
<dbReference type="InterPro" id="IPR000873">
    <property type="entry name" value="AMP-dep_synth/lig_dom"/>
</dbReference>
<evidence type="ECO:0000313" key="5">
    <source>
        <dbReference type="Proteomes" id="UP000623467"/>
    </source>
</evidence>
<dbReference type="Pfam" id="PF00550">
    <property type="entry name" value="PP-binding"/>
    <property type="match status" value="1"/>
</dbReference>
<dbReference type="PROSITE" id="PS00455">
    <property type="entry name" value="AMP_BINDING"/>
    <property type="match status" value="1"/>
</dbReference>
<dbReference type="Gene3D" id="3.40.50.12780">
    <property type="entry name" value="N-terminal domain of ligase-like"/>
    <property type="match status" value="1"/>
</dbReference>
<dbReference type="Gene3D" id="1.10.1200.10">
    <property type="entry name" value="ACP-like"/>
    <property type="match status" value="1"/>
</dbReference>
<protein>
    <submittedName>
        <fullName evidence="4">L-aminoadipate-semialdehyde dehydrogenase</fullName>
    </submittedName>
</protein>
<accession>A0A8H6Z4Y2</accession>
<name>A0A8H6Z4Y2_9AGAR</name>
<dbReference type="PANTHER" id="PTHR43439">
    <property type="entry name" value="PHENYLACETATE-COENZYME A LIGASE"/>
    <property type="match status" value="1"/>
</dbReference>
<sequence>MPVPIYKAKSLNHLLAIRAREQPNHPAVYTGIPEENNRIVLRTLTYSQVQKAVDRLAWHYSTLGLAPTVQPGELPPARVIAVFTTSAIDESFLELTLAKLGLAALLLSVNNSVPAVAHLCKLTNSTHLIYSEKFTKEAHEAQEILKSQDYDLTLVPDTRFPLWGEGGVESAKVEQFPAVLTPEQESDRPAVILHSSGSTGFPKPVFVTHYGLIANIAINQNKPGFSTLPVYHGYGHFAIFRCMYSTQPITLFPPHLPLTSANICAVLRASPPVKQCFAVPYVIKLLGETTEGIAALASFDLVGYAGAAVPDDLGTRLVAAGVNLLSIYGTTETGGLLNSERDMATDKDWNWLRARGMILDYLVMEPRGDNTFEAVIETNRPDGSYATKDLFLRHPEHDNWYKYIGRLDDTLVQTLGEKNESRHDFTFAIRVKIFITLQYPSSLPFAATAHMLQRVPIVFGAGKPQTGCLILPSDLAQGLSNAEIMEKIWPVVEQANAQAPTHSRILPEMIEILPYGTHIPIATKMSILRPACYAKFKDIIEGVYARFEQEGDEGSKLRLAKPELEEFIFNTIVKALGPVKSANLNSKVDLFAFGVDSLQGTRIRNVCQKELFLAGGSLGQNVVYEFPSIEKLADHILSMQDGASQADNQHEAQMLSMVDKWLDKVEAHRPAINATKRPEDARVVVLTGGTGSLGAHILHQLVSSTSVRKVICLSRAKSHEESVRRIAESMKARKLPLPGDKLVSYAANANAPLLGLAESEYTHIRDEVTDVIHNAWPVNFALGLESYDEHVGGAVNLINLCLASPYAEPAAFFFSSSISCRQGAPDLTCTEDFAPSPSTAAGTGYARSKWVVEKVCQRAAASSGVPVGVLRIGQMVGDSVTGVWNETEAWPLMFKSANIFGALPTTDEARLFFCFHIPPFCLTSKKHPSWLPVDYAGKGIAEVVLSSHSSKSAAVYHIVNPNVNASWNDILTALAGTGLNFETVEPTEWLRRLANSDQDGAKNPTIKLLPFFQMRYGKAYRQPMVFLTGITVKSAPSIQTSPPISPGLVTKWVAHWRETGFLA</sequence>
<evidence type="ECO:0000256" key="2">
    <source>
        <dbReference type="ARBA" id="ARBA00022553"/>
    </source>
</evidence>